<dbReference type="OrthoDB" id="340886at2157"/>
<feature type="region of interest" description="Disordered" evidence="1">
    <location>
        <begin position="65"/>
        <end position="94"/>
    </location>
</feature>
<dbReference type="PANTHER" id="PTHR42203">
    <property type="entry name" value="UPF0058 PROTEIN MJ1205"/>
    <property type="match status" value="1"/>
</dbReference>
<dbReference type="Gene3D" id="1.20.1270.110">
    <property type="entry name" value="Uncharacterised protein family UPF0058"/>
    <property type="match status" value="1"/>
</dbReference>
<dbReference type="RefSeq" id="WP_021073946.1">
    <property type="nucleotide sequence ID" value="NZ_FNPC01000003.1"/>
</dbReference>
<dbReference type="Pfam" id="PF01893">
    <property type="entry name" value="UPF0058"/>
    <property type="match status" value="1"/>
</dbReference>
<evidence type="ECO:0000256" key="1">
    <source>
        <dbReference type="SAM" id="MobiDB-lite"/>
    </source>
</evidence>
<reference evidence="3" key="1">
    <citation type="submission" date="2016-10" db="EMBL/GenBank/DDBJ databases">
        <authorList>
            <person name="Varghese N."/>
            <person name="Submissions S."/>
        </authorList>
    </citation>
    <scope>NUCLEOTIDE SEQUENCE [LARGE SCALE GENOMIC DNA]</scope>
    <source>
        <strain evidence="3">DC30,IBRC 10041,KCTC 4046</strain>
    </source>
</reference>
<dbReference type="SUPFAM" id="SSF140371">
    <property type="entry name" value="Vng1086c-like"/>
    <property type="match status" value="1"/>
</dbReference>
<dbReference type="InterPro" id="IPR036519">
    <property type="entry name" value="UPF0058_sf"/>
</dbReference>
<evidence type="ECO:0000313" key="3">
    <source>
        <dbReference type="Proteomes" id="UP000199079"/>
    </source>
</evidence>
<sequence length="94" mass="10125">MQKKELIHLHDLLGTVSTDLYEEGTLATEDLSTYRDLDTSPMSIRGSRADHEAAVIELADALAGAIESERGEAEHGEEPASEDAREDAESTIAA</sequence>
<feature type="compositionally biased region" description="Basic and acidic residues" evidence="1">
    <location>
        <begin position="67"/>
        <end position="78"/>
    </location>
</feature>
<accession>A0A1H3HM18</accession>
<dbReference type="GeneID" id="43837797"/>
<evidence type="ECO:0000313" key="2">
    <source>
        <dbReference type="EMBL" id="SDY16517.1"/>
    </source>
</evidence>
<organism evidence="2 3">
    <name type="scientific">Halopenitus persicus</name>
    <dbReference type="NCBI Taxonomy" id="1048396"/>
    <lineage>
        <taxon>Archaea</taxon>
        <taxon>Methanobacteriati</taxon>
        <taxon>Methanobacteriota</taxon>
        <taxon>Stenosarchaea group</taxon>
        <taxon>Halobacteria</taxon>
        <taxon>Halobacteriales</taxon>
        <taxon>Haloferacaceae</taxon>
        <taxon>Halopenitus</taxon>
    </lineage>
</organism>
<evidence type="ECO:0008006" key="4">
    <source>
        <dbReference type="Google" id="ProtNLM"/>
    </source>
</evidence>
<gene>
    <name evidence="2" type="ORF">SAMN05216564_103337</name>
</gene>
<proteinExistence type="predicted"/>
<dbReference type="Proteomes" id="UP000199079">
    <property type="component" value="Unassembled WGS sequence"/>
</dbReference>
<keyword evidence="3" id="KW-1185">Reference proteome</keyword>
<dbReference type="PANTHER" id="PTHR42203:SF2">
    <property type="entry name" value="UPF0058 PROTEIN MJ1205"/>
    <property type="match status" value="1"/>
</dbReference>
<dbReference type="EMBL" id="FNPC01000003">
    <property type="protein sequence ID" value="SDY16517.1"/>
    <property type="molecule type" value="Genomic_DNA"/>
</dbReference>
<name>A0A1H3HM18_9EURY</name>
<dbReference type="AlphaFoldDB" id="A0A1H3HM18"/>
<dbReference type="InterPro" id="IPR002753">
    <property type="entry name" value="UPF0058"/>
</dbReference>
<protein>
    <recommendedName>
        <fullName evidence="4">Metal-binding protein</fullName>
    </recommendedName>
</protein>